<dbReference type="Proteomes" id="UP001221597">
    <property type="component" value="Chromosome"/>
</dbReference>
<dbReference type="Pfam" id="PF11122">
    <property type="entry name" value="Spore-coat_CotD"/>
    <property type="match status" value="1"/>
</dbReference>
<name>A0ABY8J6E8_9BACI</name>
<evidence type="ECO:0000313" key="2">
    <source>
        <dbReference type="EMBL" id="WFT76476.1"/>
    </source>
</evidence>
<evidence type="ECO:0000313" key="3">
    <source>
        <dbReference type="Proteomes" id="UP001221597"/>
    </source>
</evidence>
<gene>
    <name evidence="2" type="ORF">P9989_08980</name>
</gene>
<reference evidence="2 3" key="1">
    <citation type="submission" date="2023-04" db="EMBL/GenBank/DDBJ databases">
        <title>Genome sequence of Halobacillus naozhouensis KACC 21980.</title>
        <authorList>
            <person name="Kim S."/>
            <person name="Heo J."/>
            <person name="Kwon S.-W."/>
        </authorList>
    </citation>
    <scope>NUCLEOTIDE SEQUENCE [LARGE SCALE GENOMIC DNA]</scope>
    <source>
        <strain evidence="2 3">KCTC 13234</strain>
    </source>
</reference>
<accession>A0ABY8J6E8</accession>
<dbReference type="InterPro" id="IPR020108">
    <property type="entry name" value="Spore_coat_CotD"/>
</dbReference>
<proteinExistence type="predicted"/>
<feature type="region of interest" description="Disordered" evidence="1">
    <location>
        <begin position="1"/>
        <end position="28"/>
    </location>
</feature>
<feature type="region of interest" description="Disordered" evidence="1">
    <location>
        <begin position="94"/>
        <end position="117"/>
    </location>
</feature>
<protein>
    <submittedName>
        <fullName evidence="2">CotD family spore coat protein</fullName>
    </submittedName>
</protein>
<keyword evidence="2" id="KW-0946">Virion</keyword>
<dbReference type="EMBL" id="CP121671">
    <property type="protein sequence ID" value="WFT76476.1"/>
    <property type="molecule type" value="Genomic_DNA"/>
</dbReference>
<keyword evidence="2" id="KW-0167">Capsid protein</keyword>
<evidence type="ECO:0000256" key="1">
    <source>
        <dbReference type="SAM" id="MobiDB-lite"/>
    </source>
</evidence>
<keyword evidence="3" id="KW-1185">Reference proteome</keyword>
<sequence>MGRYYKSRKERDLEGSCSPDQTSPAQEETIYYPTETVVNYNTNRRVVKHVRPTEVENVNRTIIRNENYYPVTNSEVNETVVEEYDCGSDINSPNCQRVSPSSTNNSGSNCGCHKDKG</sequence>
<dbReference type="RefSeq" id="WP_283078430.1">
    <property type="nucleotide sequence ID" value="NZ_CP121671.1"/>
</dbReference>
<organism evidence="2 3">
    <name type="scientific">Halobacillus naozhouensis</name>
    <dbReference type="NCBI Taxonomy" id="554880"/>
    <lineage>
        <taxon>Bacteria</taxon>
        <taxon>Bacillati</taxon>
        <taxon>Bacillota</taxon>
        <taxon>Bacilli</taxon>
        <taxon>Bacillales</taxon>
        <taxon>Bacillaceae</taxon>
        <taxon>Halobacillus</taxon>
    </lineage>
</organism>
<feature type="compositionally biased region" description="Low complexity" evidence="1">
    <location>
        <begin position="99"/>
        <end position="109"/>
    </location>
</feature>